<evidence type="ECO:0000313" key="4">
    <source>
        <dbReference type="Proteomes" id="UP001271263"/>
    </source>
</evidence>
<dbReference type="AlphaFoldDB" id="A0AAW8NPH2"/>
<evidence type="ECO:0000313" key="3">
    <source>
        <dbReference type="Proteomes" id="UP001259340"/>
    </source>
</evidence>
<proteinExistence type="predicted"/>
<evidence type="ECO:0000313" key="1">
    <source>
        <dbReference type="EMBL" id="MDR8523779.1"/>
    </source>
</evidence>
<dbReference type="RefSeq" id="WP_310654632.1">
    <property type="nucleotide sequence ID" value="NZ_JAPMLA010000001.1"/>
</dbReference>
<comment type="caution">
    <text evidence="1">The sequence shown here is derived from an EMBL/GenBank/DDBJ whole genome shotgun (WGS) entry which is preliminary data.</text>
</comment>
<sequence length="102" mass="11125">MPIASMHHVNNNSLVNTAKHGYKASVNIGLNSLLVCTICFLNMQLVDKADVNQSFSSATPEYQQASLYAKGRYKAGLICKDKGWEFCASWATLARSPGSRLA</sequence>
<reference evidence="1" key="2">
    <citation type="submission" date="2022-11" db="EMBL/GenBank/DDBJ databases">
        <title>Prophages regulate Shewanella fidelis motility and biofilm formation: implications for gut colonization dynamics in Ciona robusta.</title>
        <authorList>
            <person name="Natarajan O."/>
            <person name="Gibboney S.L."/>
            <person name="Young M.N."/>
            <person name="Lim S.J."/>
            <person name="Pluta N."/>
            <person name="Atkinson C.G.F."/>
            <person name="Leigh B.A."/>
            <person name="Liberti A."/>
            <person name="Kees E."/>
            <person name="Breitbart M."/>
            <person name="Gralnick J."/>
            <person name="Dishaw L.J."/>
        </authorList>
    </citation>
    <scope>NUCLEOTIDE SEQUENCE</scope>
    <source>
        <strain evidence="1">3313</strain>
    </source>
</reference>
<reference evidence="2 4" key="1">
    <citation type="journal article" date="2022" name="bioRxiv">
        <title>Prophages regulate Shewanella fidelis 3313 motility and biofilm formation: implications for gut colonization dynamics in Ciona robusta.</title>
        <authorList>
            <person name="Natarajan O."/>
            <person name="Gibboney S.L."/>
            <person name="Young M.N."/>
            <person name="Lim S.J."/>
            <person name="Pluta N."/>
            <person name="Atkinson C.G."/>
            <person name="Leigh B.A."/>
            <person name="Liberti A."/>
            <person name="Kees E.D."/>
            <person name="Breitbart M."/>
            <person name="Gralnick J.A."/>
            <person name="Dishaw L.J."/>
        </authorList>
    </citation>
    <scope>NUCLEOTIDE SEQUENCE [LARGE SCALE GENOMIC DNA]</scope>
    <source>
        <strain evidence="2 4">JG4066</strain>
    </source>
</reference>
<organism evidence="1 3">
    <name type="scientific">Shewanella fidelis</name>
    <dbReference type="NCBI Taxonomy" id="173509"/>
    <lineage>
        <taxon>Bacteria</taxon>
        <taxon>Pseudomonadati</taxon>
        <taxon>Pseudomonadota</taxon>
        <taxon>Gammaproteobacteria</taxon>
        <taxon>Alteromonadales</taxon>
        <taxon>Shewanellaceae</taxon>
        <taxon>Shewanella</taxon>
    </lineage>
</organism>
<gene>
    <name evidence="1" type="ORF">OS133_08835</name>
    <name evidence="2" type="ORF">OS134_06875</name>
</gene>
<dbReference type="EMBL" id="JAPMLE010000001">
    <property type="protein sequence ID" value="MDR8523779.1"/>
    <property type="molecule type" value="Genomic_DNA"/>
</dbReference>
<dbReference type="Proteomes" id="UP001259340">
    <property type="component" value="Unassembled WGS sequence"/>
</dbReference>
<keyword evidence="4" id="KW-1185">Reference proteome</keyword>
<name>A0AAW8NPH2_9GAMM</name>
<protein>
    <submittedName>
        <fullName evidence="1">Uncharacterized protein</fullName>
    </submittedName>
</protein>
<dbReference type="Proteomes" id="UP001271263">
    <property type="component" value="Unassembled WGS sequence"/>
</dbReference>
<dbReference type="EMBL" id="JAPMLD010000002">
    <property type="protein sequence ID" value="MDW4823785.1"/>
    <property type="molecule type" value="Genomic_DNA"/>
</dbReference>
<evidence type="ECO:0000313" key="2">
    <source>
        <dbReference type="EMBL" id="MDW4823785.1"/>
    </source>
</evidence>
<accession>A0AAW8NPH2</accession>